<name>A0A1F7H3N2_9BACT</name>
<dbReference type="InterPro" id="IPR029044">
    <property type="entry name" value="Nucleotide-diphossugar_trans"/>
</dbReference>
<dbReference type="PANTHER" id="PTHR43179">
    <property type="entry name" value="RHAMNOSYLTRANSFERASE WBBL"/>
    <property type="match status" value="1"/>
</dbReference>
<dbReference type="CDD" id="cd04186">
    <property type="entry name" value="GT_2_like_c"/>
    <property type="match status" value="1"/>
</dbReference>
<proteinExistence type="predicted"/>
<reference evidence="2 3" key="1">
    <citation type="journal article" date="2016" name="Nat. Commun.">
        <title>Thousands of microbial genomes shed light on interconnected biogeochemical processes in an aquifer system.</title>
        <authorList>
            <person name="Anantharaman K."/>
            <person name="Brown C.T."/>
            <person name="Hug L.A."/>
            <person name="Sharon I."/>
            <person name="Castelle C.J."/>
            <person name="Probst A.J."/>
            <person name="Thomas B.C."/>
            <person name="Singh A."/>
            <person name="Wilkins M.J."/>
            <person name="Karaoz U."/>
            <person name="Brodie E.L."/>
            <person name="Williams K.H."/>
            <person name="Hubbard S.S."/>
            <person name="Banfield J.F."/>
        </authorList>
    </citation>
    <scope>NUCLEOTIDE SEQUENCE [LARGE SCALE GENOMIC DNA]</scope>
</reference>
<dbReference type="Pfam" id="PF00535">
    <property type="entry name" value="Glycos_transf_2"/>
    <property type="match status" value="1"/>
</dbReference>
<organism evidence="2 3">
    <name type="scientific">Candidatus Roizmanbacteria bacterium RIFCSPHIGHO2_02_FULL_38_11</name>
    <dbReference type="NCBI Taxonomy" id="1802039"/>
    <lineage>
        <taxon>Bacteria</taxon>
        <taxon>Candidatus Roizmaniibacteriota</taxon>
    </lineage>
</organism>
<evidence type="ECO:0000313" key="2">
    <source>
        <dbReference type="EMBL" id="OGK25841.1"/>
    </source>
</evidence>
<dbReference type="Proteomes" id="UP000177913">
    <property type="component" value="Unassembled WGS sequence"/>
</dbReference>
<dbReference type="AlphaFoldDB" id="A0A1F7H3N2"/>
<dbReference type="InterPro" id="IPR001173">
    <property type="entry name" value="Glyco_trans_2-like"/>
</dbReference>
<gene>
    <name evidence="2" type="ORF">A3C25_02945</name>
</gene>
<evidence type="ECO:0000313" key="3">
    <source>
        <dbReference type="Proteomes" id="UP000177913"/>
    </source>
</evidence>
<dbReference type="EMBL" id="MFZO01000002">
    <property type="protein sequence ID" value="OGK25841.1"/>
    <property type="molecule type" value="Genomic_DNA"/>
</dbReference>
<sequence length="311" mass="35740">MSKPDLSIIVVSYNTKDITKNCLESILKSLKNSSWNYEIIIVDNHSTDGSVEVLRKYSSNYSNTRLPSLGSGLSGQVRIVENKENLGFGKANNQGVKIARSDYILFLNSDTLILEDAIEILYNFYRQKENSINFLGGKLLNENMTEQPSCGPFYTLPVIFTALFLRGDYIGITRYSPNKVKEVDWISGACILTKKQYLKSIEGFDENIFMYMDEIDLLFRAKKHDYKVFFYPEAEFIHFGSASSSGRTYPIIQVFNGLMYFYNKHYPKQDQILLKFMLKLKALIGLAIGQIFNNKYLKETYAKAYQMVKLV</sequence>
<evidence type="ECO:0000259" key="1">
    <source>
        <dbReference type="Pfam" id="PF00535"/>
    </source>
</evidence>
<dbReference type="PANTHER" id="PTHR43179:SF7">
    <property type="entry name" value="RHAMNOSYLTRANSFERASE WBBL"/>
    <property type="match status" value="1"/>
</dbReference>
<dbReference type="SUPFAM" id="SSF53448">
    <property type="entry name" value="Nucleotide-diphospho-sugar transferases"/>
    <property type="match status" value="1"/>
</dbReference>
<protein>
    <recommendedName>
        <fullName evidence="1">Glycosyltransferase 2-like domain-containing protein</fullName>
    </recommendedName>
</protein>
<dbReference type="Gene3D" id="3.90.550.10">
    <property type="entry name" value="Spore Coat Polysaccharide Biosynthesis Protein SpsA, Chain A"/>
    <property type="match status" value="1"/>
</dbReference>
<accession>A0A1F7H3N2</accession>
<feature type="domain" description="Glycosyltransferase 2-like" evidence="1">
    <location>
        <begin position="7"/>
        <end position="133"/>
    </location>
</feature>
<comment type="caution">
    <text evidence="2">The sequence shown here is derived from an EMBL/GenBank/DDBJ whole genome shotgun (WGS) entry which is preliminary data.</text>
</comment>